<protein>
    <submittedName>
        <fullName evidence="1">Histone-lysine N-methyltransferase SETMAR</fullName>
    </submittedName>
</protein>
<sequence length="80" mass="9457">MVFNPVTTNYVQVWFRRFRSAIFDDKNAPRTGRPVVENVDKITEITEVDRHVSSRSITQELKIDQKTVLNHLRSWIKKEA</sequence>
<gene>
    <name evidence="1" type="primary">EAI_16362</name>
    <name evidence="1" type="ORF">TNCV_2484261</name>
</gene>
<keyword evidence="2" id="KW-1185">Reference proteome</keyword>
<dbReference type="GO" id="GO:0000014">
    <property type="term" value="F:single-stranded DNA endodeoxyribonuclease activity"/>
    <property type="evidence" value="ECO:0007669"/>
    <property type="project" value="TreeGrafter"/>
</dbReference>
<dbReference type="GO" id="GO:0003697">
    <property type="term" value="F:single-stranded DNA binding"/>
    <property type="evidence" value="ECO:0007669"/>
    <property type="project" value="TreeGrafter"/>
</dbReference>
<evidence type="ECO:0000313" key="1">
    <source>
        <dbReference type="EMBL" id="GFY25306.1"/>
    </source>
</evidence>
<evidence type="ECO:0000313" key="2">
    <source>
        <dbReference type="Proteomes" id="UP000887159"/>
    </source>
</evidence>
<dbReference type="GO" id="GO:0031297">
    <property type="term" value="P:replication fork processing"/>
    <property type="evidence" value="ECO:0007669"/>
    <property type="project" value="TreeGrafter"/>
</dbReference>
<comment type="caution">
    <text evidence="1">The sequence shown here is derived from an EMBL/GenBank/DDBJ whole genome shotgun (WGS) entry which is preliminary data.</text>
</comment>
<dbReference type="GO" id="GO:0046975">
    <property type="term" value="F:histone H3K36 methyltransferase activity"/>
    <property type="evidence" value="ECO:0007669"/>
    <property type="project" value="TreeGrafter"/>
</dbReference>
<dbReference type="GO" id="GO:0035861">
    <property type="term" value="C:site of double-strand break"/>
    <property type="evidence" value="ECO:0007669"/>
    <property type="project" value="TreeGrafter"/>
</dbReference>
<organism evidence="1 2">
    <name type="scientific">Trichonephila clavipes</name>
    <name type="common">Golden silk orbweaver</name>
    <name type="synonym">Nephila clavipes</name>
    <dbReference type="NCBI Taxonomy" id="2585209"/>
    <lineage>
        <taxon>Eukaryota</taxon>
        <taxon>Metazoa</taxon>
        <taxon>Ecdysozoa</taxon>
        <taxon>Arthropoda</taxon>
        <taxon>Chelicerata</taxon>
        <taxon>Arachnida</taxon>
        <taxon>Araneae</taxon>
        <taxon>Araneomorphae</taxon>
        <taxon>Entelegynae</taxon>
        <taxon>Araneoidea</taxon>
        <taxon>Nephilidae</taxon>
        <taxon>Trichonephila</taxon>
    </lineage>
</organism>
<dbReference type="GO" id="GO:0044774">
    <property type="term" value="P:mitotic DNA integrity checkpoint signaling"/>
    <property type="evidence" value="ECO:0007669"/>
    <property type="project" value="TreeGrafter"/>
</dbReference>
<dbReference type="GO" id="GO:0000793">
    <property type="term" value="C:condensed chromosome"/>
    <property type="evidence" value="ECO:0007669"/>
    <property type="project" value="TreeGrafter"/>
</dbReference>
<dbReference type="GO" id="GO:0000729">
    <property type="term" value="P:DNA double-strand break processing"/>
    <property type="evidence" value="ECO:0007669"/>
    <property type="project" value="TreeGrafter"/>
</dbReference>
<dbReference type="EMBL" id="BMAU01021371">
    <property type="protein sequence ID" value="GFY25306.1"/>
    <property type="molecule type" value="Genomic_DNA"/>
</dbReference>
<dbReference type="PANTHER" id="PTHR46060">
    <property type="entry name" value="MARINER MOS1 TRANSPOSASE-LIKE PROTEIN"/>
    <property type="match status" value="1"/>
</dbReference>
<reference evidence="1" key="1">
    <citation type="submission" date="2020-08" db="EMBL/GenBank/DDBJ databases">
        <title>Multicomponent nature underlies the extraordinary mechanical properties of spider dragline silk.</title>
        <authorList>
            <person name="Kono N."/>
            <person name="Nakamura H."/>
            <person name="Mori M."/>
            <person name="Yoshida Y."/>
            <person name="Ohtoshi R."/>
            <person name="Malay A.D."/>
            <person name="Moran D.A.P."/>
            <person name="Tomita M."/>
            <person name="Numata K."/>
            <person name="Arakawa K."/>
        </authorList>
    </citation>
    <scope>NUCLEOTIDE SEQUENCE</scope>
</reference>
<dbReference type="AlphaFoldDB" id="A0A8X7BAR7"/>
<dbReference type="InterPro" id="IPR052709">
    <property type="entry name" value="Transposase-MT_Hybrid"/>
</dbReference>
<dbReference type="PANTHER" id="PTHR46060:SF2">
    <property type="entry name" value="HISTONE-LYSINE N-METHYLTRANSFERASE SETMAR"/>
    <property type="match status" value="1"/>
</dbReference>
<dbReference type="GO" id="GO:0003690">
    <property type="term" value="F:double-stranded DNA binding"/>
    <property type="evidence" value="ECO:0007669"/>
    <property type="project" value="TreeGrafter"/>
</dbReference>
<dbReference type="GO" id="GO:0042800">
    <property type="term" value="F:histone H3K4 methyltransferase activity"/>
    <property type="evidence" value="ECO:0007669"/>
    <property type="project" value="TreeGrafter"/>
</dbReference>
<dbReference type="GO" id="GO:0015074">
    <property type="term" value="P:DNA integration"/>
    <property type="evidence" value="ECO:0007669"/>
    <property type="project" value="TreeGrafter"/>
</dbReference>
<proteinExistence type="predicted"/>
<dbReference type="GO" id="GO:0006303">
    <property type="term" value="P:double-strand break repair via nonhomologous end joining"/>
    <property type="evidence" value="ECO:0007669"/>
    <property type="project" value="TreeGrafter"/>
</dbReference>
<dbReference type="GO" id="GO:0044547">
    <property type="term" value="F:DNA topoisomerase binding"/>
    <property type="evidence" value="ECO:0007669"/>
    <property type="project" value="TreeGrafter"/>
</dbReference>
<accession>A0A8X7BAR7</accession>
<dbReference type="Proteomes" id="UP000887159">
    <property type="component" value="Unassembled WGS sequence"/>
</dbReference>
<dbReference type="GO" id="GO:0005634">
    <property type="term" value="C:nucleus"/>
    <property type="evidence" value="ECO:0007669"/>
    <property type="project" value="TreeGrafter"/>
</dbReference>
<name>A0A8X7BAR7_TRICX</name>